<dbReference type="Gene3D" id="1.10.10.2220">
    <property type="match status" value="1"/>
</dbReference>
<dbReference type="Gene3D" id="2.30.30.940">
    <property type="match status" value="1"/>
</dbReference>
<feature type="domain" description="ATP-dependent RecD2 DNA helicase-like helix-hairpin-helix" evidence="1">
    <location>
        <begin position="2"/>
        <end position="78"/>
    </location>
</feature>
<dbReference type="Pfam" id="PF13604">
    <property type="entry name" value="AAA_30"/>
    <property type="match status" value="1"/>
</dbReference>
<dbReference type="InterPro" id="IPR027417">
    <property type="entry name" value="P-loop_NTPase"/>
</dbReference>
<dbReference type="Proteomes" id="UP000832041">
    <property type="component" value="Chromosome"/>
</dbReference>
<keyword evidence="3" id="KW-1185">Reference proteome</keyword>
<dbReference type="InterPro" id="IPR029493">
    <property type="entry name" value="RecD2-like_HHH"/>
</dbReference>
<evidence type="ECO:0000313" key="3">
    <source>
        <dbReference type="Proteomes" id="UP000832041"/>
    </source>
</evidence>
<organism evidence="2 3">
    <name type="scientific">Thermobifida alba</name>
    <name type="common">Thermomonospora alba</name>
    <dbReference type="NCBI Taxonomy" id="53522"/>
    <lineage>
        <taxon>Bacteria</taxon>
        <taxon>Bacillati</taxon>
        <taxon>Actinomycetota</taxon>
        <taxon>Actinomycetes</taxon>
        <taxon>Streptosporangiales</taxon>
        <taxon>Nocardiopsidaceae</taxon>
        <taxon>Thermobifida</taxon>
    </lineage>
</organism>
<sequence length="558" mass="56259">MGAPERLAAPLVAVLGPTADAQLTADPWRLLDLRSVTPEQADFCARTLLGEAARPDDPRRVRALVVHLLRRASRDGHTAVEYGRMARALRGLGVAAPDAALQAAAEDDRILLVEDLPEEDDDEFDGDLPEPPDPERFLALAALDGAERRLAAELVRLTASEPIMDSATATETVRTAAGALGRDPAPETVAALVTVALRGVTVLVCGPAAAAARIEAVRYAAAIAADSQVGMALVAPNASGAAALNRALAGEDVQARTVAAVLSDAAAVPAGLVVVDQATAVDTETFAALAAACPAEAHLVLLADPAQLPSAGPGQVVADLVASRAVAVAKLPDDPAAGPREALAAAVGEGRLPERVDAPGHEVVLVPAASAGEAAHRALQLVTDSVPRTFGVAGEQVPIVTAAPGGEAGAAALNTACKARFNPGPGRVGGLDVGDRVLLAGRGDGYAPGDTGVLRGHDGSGAAVELADGTTVTVTRPAHLRPGWAIPPAAALGGAWPAVVAVFTPDSALSRAALRTVLSLGERHVSVVDATGGALAEAVRGGARPSRSTRLARLLREG</sequence>
<dbReference type="Gene3D" id="3.40.50.300">
    <property type="entry name" value="P-loop containing nucleotide triphosphate hydrolases"/>
    <property type="match status" value="2"/>
</dbReference>
<evidence type="ECO:0000313" key="2">
    <source>
        <dbReference type="EMBL" id="UPT23423.1"/>
    </source>
</evidence>
<dbReference type="EMBL" id="CP051627">
    <property type="protein sequence ID" value="UPT23423.1"/>
    <property type="molecule type" value="Genomic_DNA"/>
</dbReference>
<accession>A0ABY4LAG3</accession>
<evidence type="ECO:0000259" key="1">
    <source>
        <dbReference type="Pfam" id="PF14490"/>
    </source>
</evidence>
<gene>
    <name evidence="2" type="ORF">FOF52_08765</name>
</gene>
<proteinExistence type="predicted"/>
<name>A0ABY4LAG3_THEAE</name>
<reference evidence="2 3" key="1">
    <citation type="submission" date="2020-04" db="EMBL/GenBank/DDBJ databases">
        <title>Thermobifida alba genome sequencing and assembly.</title>
        <authorList>
            <person name="Luzics S."/>
            <person name="Horvath B."/>
            <person name="Nagy I."/>
            <person name="Toth A."/>
            <person name="Nagy I."/>
            <person name="Kukolya J."/>
        </authorList>
    </citation>
    <scope>NUCLEOTIDE SEQUENCE [LARGE SCALE GENOMIC DNA]</scope>
    <source>
        <strain evidence="2 3">DSM 43795</strain>
    </source>
</reference>
<protein>
    <submittedName>
        <fullName evidence="2">AAA family ATPase</fullName>
    </submittedName>
</protein>
<dbReference type="Pfam" id="PF14490">
    <property type="entry name" value="HHH_RecD2"/>
    <property type="match status" value="1"/>
</dbReference>